<evidence type="ECO:0000313" key="3">
    <source>
        <dbReference type="Proteomes" id="UP001165121"/>
    </source>
</evidence>
<dbReference type="AlphaFoldDB" id="A0A9W6U8J0"/>
<feature type="region of interest" description="Disordered" evidence="1">
    <location>
        <begin position="1"/>
        <end position="156"/>
    </location>
</feature>
<organism evidence="2 3">
    <name type="scientific">Phytophthora fragariaefolia</name>
    <dbReference type="NCBI Taxonomy" id="1490495"/>
    <lineage>
        <taxon>Eukaryota</taxon>
        <taxon>Sar</taxon>
        <taxon>Stramenopiles</taxon>
        <taxon>Oomycota</taxon>
        <taxon>Peronosporomycetes</taxon>
        <taxon>Peronosporales</taxon>
        <taxon>Peronosporaceae</taxon>
        <taxon>Phytophthora</taxon>
    </lineage>
</organism>
<sequence>MDEPAGSGQMYRFVGTPGFAGCEPTSSPDVPTPLRETMARGKKTAAPLKASTPRAHGGARGSKMTAGVAQKKQNKQQPQAKAPAKVVKQPVKEESEESEAEEEEEDEENSETEDSDGADDEEDDEFEDQGSSSDDDSGDEEEEDDAELSELEKKTRRFTVDREKEVQKMREDGSLSLASQLHVDDLSSDDEVGDRCKLHFAGLPTVVVVEANRCNCRKTSTLLAMCRCAGTKTMTTLVTTWTARRS</sequence>
<name>A0A9W6U8J0_9STRA</name>
<dbReference type="Proteomes" id="UP001165121">
    <property type="component" value="Unassembled WGS sequence"/>
</dbReference>
<feature type="compositionally biased region" description="Low complexity" evidence="1">
    <location>
        <begin position="68"/>
        <end position="89"/>
    </location>
</feature>
<reference evidence="2" key="1">
    <citation type="submission" date="2023-04" db="EMBL/GenBank/DDBJ databases">
        <title>Phytophthora fragariaefolia NBRC 109709.</title>
        <authorList>
            <person name="Ichikawa N."/>
            <person name="Sato H."/>
            <person name="Tonouchi N."/>
        </authorList>
    </citation>
    <scope>NUCLEOTIDE SEQUENCE</scope>
    <source>
        <strain evidence="2">NBRC 109709</strain>
    </source>
</reference>
<protein>
    <submittedName>
        <fullName evidence="2">Unnamed protein product</fullName>
    </submittedName>
</protein>
<proteinExistence type="predicted"/>
<feature type="compositionally biased region" description="Acidic residues" evidence="1">
    <location>
        <begin position="94"/>
        <end position="149"/>
    </location>
</feature>
<evidence type="ECO:0000256" key="1">
    <source>
        <dbReference type="SAM" id="MobiDB-lite"/>
    </source>
</evidence>
<dbReference type="OrthoDB" id="5571054at2759"/>
<accession>A0A9W6U8J0</accession>
<keyword evidence="3" id="KW-1185">Reference proteome</keyword>
<comment type="caution">
    <text evidence="2">The sequence shown here is derived from an EMBL/GenBank/DDBJ whole genome shotgun (WGS) entry which is preliminary data.</text>
</comment>
<gene>
    <name evidence="2" type="ORF">Pfra01_000536200</name>
</gene>
<evidence type="ECO:0000313" key="2">
    <source>
        <dbReference type="EMBL" id="GMF27266.1"/>
    </source>
</evidence>
<dbReference type="EMBL" id="BSXT01000434">
    <property type="protein sequence ID" value="GMF27266.1"/>
    <property type="molecule type" value="Genomic_DNA"/>
</dbReference>